<evidence type="ECO:0000256" key="2">
    <source>
        <dbReference type="ARBA" id="ARBA00022603"/>
    </source>
</evidence>
<evidence type="ECO:0000256" key="3">
    <source>
        <dbReference type="ARBA" id="ARBA00022679"/>
    </source>
</evidence>
<dbReference type="GO" id="GO:0006584">
    <property type="term" value="P:catecholamine metabolic process"/>
    <property type="evidence" value="ECO:0007669"/>
    <property type="project" value="UniProtKB-KW"/>
</dbReference>
<dbReference type="EnsemblProtists" id="PYU1_T002748">
    <property type="protein sequence ID" value="PYU1_T002748"/>
    <property type="gene ID" value="PYU1_G002745"/>
</dbReference>
<dbReference type="HOGENOM" id="CLU_050461_3_0_1"/>
<reference evidence="8" key="1">
    <citation type="journal article" date="2010" name="Genome Biol.">
        <title>Genome sequence of the necrotrophic plant pathogen Pythium ultimum reveals original pathogenicity mechanisms and effector repertoire.</title>
        <authorList>
            <person name="Levesque C.A."/>
            <person name="Brouwer H."/>
            <person name="Cano L."/>
            <person name="Hamilton J.P."/>
            <person name="Holt C."/>
            <person name="Huitema E."/>
            <person name="Raffaele S."/>
            <person name="Robideau G.P."/>
            <person name="Thines M."/>
            <person name="Win J."/>
            <person name="Zerillo M.M."/>
            <person name="Beakes G.W."/>
            <person name="Boore J.L."/>
            <person name="Busam D."/>
            <person name="Dumas B."/>
            <person name="Ferriera S."/>
            <person name="Fuerstenberg S.I."/>
            <person name="Gachon C.M."/>
            <person name="Gaulin E."/>
            <person name="Govers F."/>
            <person name="Grenville-Briggs L."/>
            <person name="Horner N."/>
            <person name="Hostetler J."/>
            <person name="Jiang R.H."/>
            <person name="Johnson J."/>
            <person name="Krajaejun T."/>
            <person name="Lin H."/>
            <person name="Meijer H.J."/>
            <person name="Moore B."/>
            <person name="Morris P."/>
            <person name="Phuntmart V."/>
            <person name="Puiu D."/>
            <person name="Shetty J."/>
            <person name="Stajich J.E."/>
            <person name="Tripathy S."/>
            <person name="Wawra S."/>
            <person name="van West P."/>
            <person name="Whitty B.R."/>
            <person name="Coutinho P.M."/>
            <person name="Henrissat B."/>
            <person name="Martin F."/>
            <person name="Thomas P.D."/>
            <person name="Tyler B.M."/>
            <person name="De Vries R.P."/>
            <person name="Kamoun S."/>
            <person name="Yandell M."/>
            <person name="Tisserat N."/>
            <person name="Buell C.R."/>
        </authorList>
    </citation>
    <scope>NUCLEOTIDE SEQUENCE</scope>
    <source>
        <strain evidence="8">DAOM:BR144</strain>
    </source>
</reference>
<protein>
    <recommendedName>
        <fullName evidence="1">catechol O-methyltransferase</fullName>
        <ecNumber evidence="1">2.1.1.6</ecNumber>
    </recommendedName>
</protein>
<dbReference type="SUPFAM" id="SSF53335">
    <property type="entry name" value="S-adenosyl-L-methionine-dependent methyltransferases"/>
    <property type="match status" value="1"/>
</dbReference>
<dbReference type="InterPro" id="IPR029063">
    <property type="entry name" value="SAM-dependent_MTases_sf"/>
</dbReference>
<keyword evidence="4" id="KW-0949">S-adenosyl-L-methionine</keyword>
<accession>K3WCQ7</accession>
<evidence type="ECO:0000256" key="5">
    <source>
        <dbReference type="ARBA" id="ARBA00022939"/>
    </source>
</evidence>
<dbReference type="Proteomes" id="UP000019132">
    <property type="component" value="Unassembled WGS sequence"/>
</dbReference>
<comment type="similarity">
    <text evidence="6">Belongs to the class I-like SAM-binding methyltransferase superfamily. Cation-dependent O-methyltransferase family.</text>
</comment>
<dbReference type="PROSITE" id="PS51682">
    <property type="entry name" value="SAM_OMT_I"/>
    <property type="match status" value="1"/>
</dbReference>
<dbReference type="OMA" id="IGYSAIM"/>
<name>K3WCQ7_GLOUD</name>
<organism evidence="7 8">
    <name type="scientific">Globisporangium ultimum (strain ATCC 200006 / CBS 805.95 / DAOM BR144)</name>
    <name type="common">Pythium ultimum</name>
    <dbReference type="NCBI Taxonomy" id="431595"/>
    <lineage>
        <taxon>Eukaryota</taxon>
        <taxon>Sar</taxon>
        <taxon>Stramenopiles</taxon>
        <taxon>Oomycota</taxon>
        <taxon>Peronosporomycetes</taxon>
        <taxon>Pythiales</taxon>
        <taxon>Pythiaceae</taxon>
        <taxon>Globisporangium</taxon>
    </lineage>
</organism>
<reference evidence="8" key="2">
    <citation type="submission" date="2010-04" db="EMBL/GenBank/DDBJ databases">
        <authorList>
            <person name="Buell R."/>
            <person name="Hamilton J."/>
            <person name="Hostetler J."/>
        </authorList>
    </citation>
    <scope>NUCLEOTIDE SEQUENCE [LARGE SCALE GENOMIC DNA]</scope>
    <source>
        <strain evidence="8">DAOM:BR144</strain>
    </source>
</reference>
<dbReference type="PANTHER" id="PTHR43836:SF2">
    <property type="entry name" value="CATECHOL O-METHYLTRANSFERASE 1-RELATED"/>
    <property type="match status" value="1"/>
</dbReference>
<dbReference type="STRING" id="431595.K3WCQ7"/>
<dbReference type="PANTHER" id="PTHR43836">
    <property type="entry name" value="CATECHOL O-METHYLTRANSFERASE 1-RELATED"/>
    <property type="match status" value="1"/>
</dbReference>
<keyword evidence="8" id="KW-1185">Reference proteome</keyword>
<dbReference type="EC" id="2.1.1.6" evidence="1"/>
<dbReference type="GO" id="GO:0016206">
    <property type="term" value="F:catechol O-methyltransferase activity"/>
    <property type="evidence" value="ECO:0007669"/>
    <property type="project" value="UniProtKB-EC"/>
</dbReference>
<dbReference type="eggNOG" id="KOG1663">
    <property type="taxonomic scope" value="Eukaryota"/>
</dbReference>
<keyword evidence="3" id="KW-0808">Transferase</keyword>
<dbReference type="InterPro" id="IPR002935">
    <property type="entry name" value="SAM_O-MeTrfase"/>
</dbReference>
<evidence type="ECO:0000256" key="1">
    <source>
        <dbReference type="ARBA" id="ARBA00012880"/>
    </source>
</evidence>
<sequence length="227" mass="24738">METISTSSEACVKYVKEHATQGSPASVVAAIDEFASTNPMMNVGTKKGAIVDEEIRKKKPAVMVELGGYTGYSAVRFASLQREVAGNNESHYYSVEYSPVFAARVREMVALAGLSDQVTVIEGAFAEQYQTLIGKTVNLLKSMHQIYFIDHEKSAYLSDTKLILESGTLRPGSLLIADNVLIPGAPDYLEFIENSPLFSAVRHEVKRNAESTRFDAISVATYLGSAL</sequence>
<evidence type="ECO:0000256" key="4">
    <source>
        <dbReference type="ARBA" id="ARBA00022691"/>
    </source>
</evidence>
<dbReference type="GO" id="GO:0032259">
    <property type="term" value="P:methylation"/>
    <property type="evidence" value="ECO:0007669"/>
    <property type="project" value="UniProtKB-KW"/>
</dbReference>
<proteinExistence type="inferred from homology"/>
<evidence type="ECO:0000256" key="6">
    <source>
        <dbReference type="ARBA" id="ARBA00023453"/>
    </source>
</evidence>
<dbReference type="EMBL" id="GL376628">
    <property type="status" value="NOT_ANNOTATED_CDS"/>
    <property type="molecule type" value="Genomic_DNA"/>
</dbReference>
<dbReference type="AlphaFoldDB" id="K3WCQ7"/>
<evidence type="ECO:0000313" key="8">
    <source>
        <dbReference type="Proteomes" id="UP000019132"/>
    </source>
</evidence>
<reference evidence="7" key="3">
    <citation type="submission" date="2015-02" db="UniProtKB">
        <authorList>
            <consortium name="EnsemblProtists"/>
        </authorList>
    </citation>
    <scope>IDENTIFICATION</scope>
    <source>
        <strain evidence="7">DAOM BR144</strain>
    </source>
</reference>
<keyword evidence="2" id="KW-0489">Methyltransferase</keyword>
<dbReference type="VEuPathDB" id="FungiDB:PYU1_G002745"/>
<keyword evidence="5" id="KW-0128">Catecholamine metabolism</keyword>
<dbReference type="Pfam" id="PF13578">
    <property type="entry name" value="Methyltransf_24"/>
    <property type="match status" value="1"/>
</dbReference>
<dbReference type="InParanoid" id="K3WCQ7"/>
<dbReference type="Gene3D" id="3.40.50.150">
    <property type="entry name" value="Vaccinia Virus protein VP39"/>
    <property type="match status" value="1"/>
</dbReference>
<evidence type="ECO:0000313" key="7">
    <source>
        <dbReference type="EnsemblProtists" id="PYU1_T002748"/>
    </source>
</evidence>